<proteinExistence type="predicted"/>
<keyword evidence="5" id="KW-1185">Reference proteome</keyword>
<dbReference type="EMBL" id="WNCN01000008">
    <property type="protein sequence ID" value="MTU39467.1"/>
    <property type="molecule type" value="Genomic_DNA"/>
</dbReference>
<reference evidence="3 4" key="1">
    <citation type="submission" date="2018-08" db="EMBL/GenBank/DDBJ databases">
        <title>A genome reference for cultivated species of the human gut microbiota.</title>
        <authorList>
            <person name="Zou Y."/>
            <person name="Xue W."/>
            <person name="Luo G."/>
        </authorList>
    </citation>
    <scope>NUCLEOTIDE SEQUENCE [LARGE SCALE GENOMIC DNA]</scope>
    <source>
        <strain evidence="3 4">AM34-17</strain>
    </source>
</reference>
<evidence type="ECO:0000313" key="2">
    <source>
        <dbReference type="EMBL" id="MTU70276.1"/>
    </source>
</evidence>
<dbReference type="Gene3D" id="3.40.50.300">
    <property type="entry name" value="P-loop containing nucleotide triphosphate hydrolases"/>
    <property type="match status" value="1"/>
</dbReference>
<name>A0A3R6EGS7_9BACT</name>
<comment type="caution">
    <text evidence="3">The sequence shown here is derived from an EMBL/GenBank/DDBJ whole genome shotgun (WGS) entry which is preliminary data.</text>
</comment>
<evidence type="ECO:0000313" key="1">
    <source>
        <dbReference type="EMBL" id="MTU39467.1"/>
    </source>
</evidence>
<dbReference type="InterPro" id="IPR006517">
    <property type="entry name" value="Phage_terminase_lsu-like_C"/>
</dbReference>
<evidence type="ECO:0000313" key="3">
    <source>
        <dbReference type="EMBL" id="RHC83261.1"/>
    </source>
</evidence>
<gene>
    <name evidence="1" type="primary">terL</name>
    <name evidence="3" type="ORF">DW828_13000</name>
    <name evidence="1" type="ORF">GMD82_08210</name>
    <name evidence="2" type="ORF">GMD92_14695</name>
</gene>
<sequence length="510" mass="59220">MAKNRLSKEKWQKWEERKRLILSYDFHLTDTSKEREERVDHARRDYAYFVETYFPHLCTDPETKQITKCGKFQLSAAGWLKTHPHTRAVFEWARGHAKSTHISLMIPIWLMIQERRTIHVMVLVSKSEDSADRLLSDLQCELEFNALLKSDFNIKIDEGSWSTGEFKTADGMYFMALGRGQSPRGIKNRGQRPDYIVIDDIDDDEMVRNQARVSQAFDWCLSALLGAMDMGRGRFVLVGNRIGKDSILSRFAQRPETHHTVVNAIDASGQPSWTEKYSREEIVKLRTYMGERRFQKEYMNNPVNEGAVFLRKHIRYGKMLPLKEYRSLVCYTDPSFKASTQNDYKATMLLGKTKEGVYHLLKAYADQTSVSTMVAWHYEIDNYIDGRVPVLYYMESNFIQDLMLDEFQKVGEAMGHQIPIRGDARKKPDKFARIEAMQPLFERGLIIFNEKEKDSPGMMQLVEQLLMFEKGSKVHDDAPDALEGAVYLLNRRSMASSGTYRVGKRPSRKY</sequence>
<dbReference type="InterPro" id="IPR027417">
    <property type="entry name" value="P-loop_NTPase"/>
</dbReference>
<protein>
    <submittedName>
        <fullName evidence="1">Phage terminase large subunit</fullName>
    </submittedName>
</protein>
<reference evidence="5 6" key="2">
    <citation type="journal article" date="2019" name="Nat. Med.">
        <title>A library of human gut bacterial isolates paired with longitudinal multiomics data enables mechanistic microbiome research.</title>
        <authorList>
            <person name="Poyet M."/>
            <person name="Groussin M."/>
            <person name="Gibbons S.M."/>
            <person name="Avila-Pacheco J."/>
            <person name="Jiang X."/>
            <person name="Kearney S.M."/>
            <person name="Perrotta A.R."/>
            <person name="Berdy B."/>
            <person name="Zhao S."/>
            <person name="Lieberman T.D."/>
            <person name="Swanson P.K."/>
            <person name="Smith M."/>
            <person name="Roesemann S."/>
            <person name="Alexander J.E."/>
            <person name="Rich S.A."/>
            <person name="Livny J."/>
            <person name="Vlamakis H."/>
            <person name="Clish C."/>
            <person name="Bullock K."/>
            <person name="Deik A."/>
            <person name="Scott J."/>
            <person name="Pierce K.A."/>
            <person name="Xavier R.J."/>
            <person name="Alm E.J."/>
        </authorList>
    </citation>
    <scope>NUCLEOTIDE SEQUENCE [LARGE SCALE GENOMIC DNA]</scope>
    <source>
        <strain evidence="2 6">BIOML-A16</strain>
        <strain evidence="1 5">BIOML-A29</strain>
    </source>
</reference>
<evidence type="ECO:0000313" key="4">
    <source>
        <dbReference type="Proteomes" id="UP000286260"/>
    </source>
</evidence>
<dbReference type="NCBIfam" id="TIGR01630">
    <property type="entry name" value="psiM2_ORF9"/>
    <property type="match status" value="1"/>
</dbReference>
<dbReference type="RefSeq" id="WP_122204632.1">
    <property type="nucleotide sequence ID" value="NZ_JADNKC010000020.1"/>
</dbReference>
<organism evidence="3 4">
    <name type="scientific">Parabacteroides merdae</name>
    <dbReference type="NCBI Taxonomy" id="46503"/>
    <lineage>
        <taxon>Bacteria</taxon>
        <taxon>Pseudomonadati</taxon>
        <taxon>Bacteroidota</taxon>
        <taxon>Bacteroidia</taxon>
        <taxon>Bacteroidales</taxon>
        <taxon>Tannerellaceae</taxon>
        <taxon>Parabacteroides</taxon>
    </lineage>
</organism>
<evidence type="ECO:0000313" key="5">
    <source>
        <dbReference type="Proteomes" id="UP000434916"/>
    </source>
</evidence>
<accession>A0A3R6EGS7</accession>
<dbReference type="AlphaFoldDB" id="A0A3R6EGS7"/>
<dbReference type="Proteomes" id="UP000434916">
    <property type="component" value="Unassembled WGS sequence"/>
</dbReference>
<dbReference type="Proteomes" id="UP000286260">
    <property type="component" value="Unassembled WGS sequence"/>
</dbReference>
<dbReference type="EMBL" id="WNDA01000024">
    <property type="protein sequence ID" value="MTU70276.1"/>
    <property type="molecule type" value="Genomic_DNA"/>
</dbReference>
<evidence type="ECO:0000313" key="6">
    <source>
        <dbReference type="Proteomes" id="UP000448908"/>
    </source>
</evidence>
<dbReference type="EMBL" id="QSII01000018">
    <property type="protein sequence ID" value="RHC83261.1"/>
    <property type="molecule type" value="Genomic_DNA"/>
</dbReference>
<dbReference type="Proteomes" id="UP000448908">
    <property type="component" value="Unassembled WGS sequence"/>
</dbReference>